<evidence type="ECO:0000256" key="2">
    <source>
        <dbReference type="ARBA" id="ARBA00012483"/>
    </source>
</evidence>
<dbReference type="OMA" id="FEELMIL"/>
<dbReference type="Gene3D" id="3.30.40.10">
    <property type="entry name" value="Zinc/RING finger domain, C3HC4 (zinc finger)"/>
    <property type="match status" value="1"/>
</dbReference>
<reference evidence="12" key="1">
    <citation type="journal article" date="2014" name="Nat. Genet.">
        <title>A reference genome for common bean and genome-wide analysis of dual domestications.</title>
        <authorList>
            <person name="Schmutz J."/>
            <person name="McClean P.E."/>
            <person name="Mamidi S."/>
            <person name="Wu G.A."/>
            <person name="Cannon S.B."/>
            <person name="Grimwood J."/>
            <person name="Jenkins J."/>
            <person name="Shu S."/>
            <person name="Song Q."/>
            <person name="Chavarro C."/>
            <person name="Torres-Torres M."/>
            <person name="Geffroy V."/>
            <person name="Moghaddam S.M."/>
            <person name="Gao D."/>
            <person name="Abernathy B."/>
            <person name="Barry K."/>
            <person name="Blair M."/>
            <person name="Brick M.A."/>
            <person name="Chovatia M."/>
            <person name="Gepts P."/>
            <person name="Goodstein D.M."/>
            <person name="Gonzales M."/>
            <person name="Hellsten U."/>
            <person name="Hyten D.L."/>
            <person name="Jia G."/>
            <person name="Kelly J.D."/>
            <person name="Kudrna D."/>
            <person name="Lee R."/>
            <person name="Richard M.M."/>
            <person name="Miklas P.N."/>
            <person name="Osorno J.M."/>
            <person name="Rodrigues J."/>
            <person name="Thareau V."/>
            <person name="Urrea C.A."/>
            <person name="Wang M."/>
            <person name="Yu Y."/>
            <person name="Zhang M."/>
            <person name="Wing R.A."/>
            <person name="Cregan P.B."/>
            <person name="Rokhsar D.S."/>
            <person name="Jackson S.A."/>
        </authorList>
    </citation>
    <scope>NUCLEOTIDE SEQUENCE [LARGE SCALE GENOMIC DNA]</scope>
    <source>
        <strain evidence="12">cv. G19833</strain>
    </source>
</reference>
<dbReference type="GO" id="GO:0008270">
    <property type="term" value="F:zinc ion binding"/>
    <property type="evidence" value="ECO:0007669"/>
    <property type="project" value="UniProtKB-KW"/>
</dbReference>
<sequence length="243" mass="26614">MQLLPGIVGNGAIVSNAGANTYYPLSNHASSSTWVPPLGSRGMHYPAAESSPVSWNHHGFISPAIPPTVIHEPAFPLPQFPSEETRRRLPNEVRSILDSLRYGQALRFEELMILDYSLVLRAFEIEHPELFGTSPSSGLSLETIAQYMDNETFLVDDGDDSEENKEKCPICLEEFKNGEEIGKLHSCVHKFHLDCIKTWLNRKNLCPVCRRTALETQNDQNAGGRAGAGAGAGAVVNGEGGRE</sequence>
<keyword evidence="4" id="KW-0479">Metal-binding</keyword>
<dbReference type="PROSITE" id="PS50089">
    <property type="entry name" value="ZF_RING_2"/>
    <property type="match status" value="1"/>
</dbReference>
<name>V7CEW1_PHAVU</name>
<dbReference type="eggNOG" id="KOG0800">
    <property type="taxonomic scope" value="Eukaryota"/>
</dbReference>
<dbReference type="PANTHER" id="PTHR22937">
    <property type="entry name" value="E3 UBIQUITIN-PROTEIN LIGASE RNF165"/>
    <property type="match status" value="1"/>
</dbReference>
<evidence type="ECO:0000256" key="6">
    <source>
        <dbReference type="ARBA" id="ARBA00022786"/>
    </source>
</evidence>
<evidence type="ECO:0000313" key="11">
    <source>
        <dbReference type="EMBL" id="ESW27908.1"/>
    </source>
</evidence>
<dbReference type="Proteomes" id="UP000000226">
    <property type="component" value="Chromosome 3"/>
</dbReference>
<keyword evidence="5 8" id="KW-0863">Zinc-finger</keyword>
<feature type="domain" description="RING-type" evidence="10">
    <location>
        <begin position="168"/>
        <end position="210"/>
    </location>
</feature>
<keyword evidence="7" id="KW-0862">Zinc</keyword>
<evidence type="ECO:0000256" key="8">
    <source>
        <dbReference type="PROSITE-ProRule" id="PRU00175"/>
    </source>
</evidence>
<dbReference type="CDD" id="cd16469">
    <property type="entry name" value="RING-H2_RNF24-like"/>
    <property type="match status" value="1"/>
</dbReference>
<dbReference type="InterPro" id="IPR001841">
    <property type="entry name" value="Znf_RING"/>
</dbReference>
<dbReference type="AlphaFoldDB" id="V7CEW1"/>
<dbReference type="InterPro" id="IPR045191">
    <property type="entry name" value="MBR1/2-like"/>
</dbReference>
<keyword evidence="6" id="KW-0833">Ubl conjugation pathway</keyword>
<protein>
    <recommendedName>
        <fullName evidence="2">RING-type E3 ubiquitin transferase</fullName>
        <ecNumber evidence="2">2.3.2.27</ecNumber>
    </recommendedName>
</protein>
<evidence type="ECO:0000256" key="4">
    <source>
        <dbReference type="ARBA" id="ARBA00022723"/>
    </source>
</evidence>
<dbReference type="GO" id="GO:0061630">
    <property type="term" value="F:ubiquitin protein ligase activity"/>
    <property type="evidence" value="ECO:0007669"/>
    <property type="project" value="UniProtKB-EC"/>
</dbReference>
<dbReference type="InterPro" id="IPR013083">
    <property type="entry name" value="Znf_RING/FYVE/PHD"/>
</dbReference>
<dbReference type="SMART" id="SM00184">
    <property type="entry name" value="RING"/>
    <property type="match status" value="1"/>
</dbReference>
<dbReference type="PANTHER" id="PTHR22937:SF163">
    <property type="entry name" value="RING-TYPE E3 UBIQUITIN TRANSFERASE"/>
    <property type="match status" value="1"/>
</dbReference>
<dbReference type="OrthoDB" id="21204at2759"/>
<evidence type="ECO:0000256" key="5">
    <source>
        <dbReference type="ARBA" id="ARBA00022771"/>
    </source>
</evidence>
<dbReference type="Pfam" id="PF13639">
    <property type="entry name" value="zf-RING_2"/>
    <property type="match status" value="1"/>
</dbReference>
<dbReference type="EMBL" id="CM002290">
    <property type="protein sequence ID" value="ESW27908.1"/>
    <property type="molecule type" value="Genomic_DNA"/>
</dbReference>
<evidence type="ECO:0000256" key="3">
    <source>
        <dbReference type="ARBA" id="ARBA00022679"/>
    </source>
</evidence>
<keyword evidence="12" id="KW-1185">Reference proteome</keyword>
<organism evidence="11 12">
    <name type="scientific">Phaseolus vulgaris</name>
    <name type="common">Kidney bean</name>
    <name type="synonym">French bean</name>
    <dbReference type="NCBI Taxonomy" id="3885"/>
    <lineage>
        <taxon>Eukaryota</taxon>
        <taxon>Viridiplantae</taxon>
        <taxon>Streptophyta</taxon>
        <taxon>Embryophyta</taxon>
        <taxon>Tracheophyta</taxon>
        <taxon>Spermatophyta</taxon>
        <taxon>Magnoliopsida</taxon>
        <taxon>eudicotyledons</taxon>
        <taxon>Gunneridae</taxon>
        <taxon>Pentapetalae</taxon>
        <taxon>rosids</taxon>
        <taxon>fabids</taxon>
        <taxon>Fabales</taxon>
        <taxon>Fabaceae</taxon>
        <taxon>Papilionoideae</taxon>
        <taxon>50 kb inversion clade</taxon>
        <taxon>NPAAA clade</taxon>
        <taxon>indigoferoid/millettioid clade</taxon>
        <taxon>Phaseoleae</taxon>
        <taxon>Phaseolus</taxon>
    </lineage>
</organism>
<keyword evidence="3" id="KW-0808">Transferase</keyword>
<dbReference type="Gramene" id="ESW27908">
    <property type="protein sequence ID" value="ESW27908"/>
    <property type="gene ID" value="PHAVU_003G242800g"/>
</dbReference>
<accession>V7CEW1</accession>
<comment type="catalytic activity">
    <reaction evidence="1">
        <text>S-ubiquitinyl-[E2 ubiquitin-conjugating enzyme]-L-cysteine + [acceptor protein]-L-lysine = [E2 ubiquitin-conjugating enzyme]-L-cysteine + N(6)-ubiquitinyl-[acceptor protein]-L-lysine.</text>
        <dbReference type="EC" id="2.3.2.27"/>
    </reaction>
</comment>
<dbReference type="EC" id="2.3.2.27" evidence="2"/>
<evidence type="ECO:0000256" key="7">
    <source>
        <dbReference type="ARBA" id="ARBA00022833"/>
    </source>
</evidence>
<gene>
    <name evidence="11" type="ORF">PHAVU_003G242800g</name>
</gene>
<evidence type="ECO:0000313" key="12">
    <source>
        <dbReference type="Proteomes" id="UP000000226"/>
    </source>
</evidence>
<feature type="region of interest" description="Disordered" evidence="9">
    <location>
        <begin position="219"/>
        <end position="243"/>
    </location>
</feature>
<dbReference type="SUPFAM" id="SSF57850">
    <property type="entry name" value="RING/U-box"/>
    <property type="match status" value="1"/>
</dbReference>
<evidence type="ECO:0000259" key="10">
    <source>
        <dbReference type="PROSITE" id="PS50089"/>
    </source>
</evidence>
<evidence type="ECO:0000256" key="9">
    <source>
        <dbReference type="SAM" id="MobiDB-lite"/>
    </source>
</evidence>
<evidence type="ECO:0000256" key="1">
    <source>
        <dbReference type="ARBA" id="ARBA00000900"/>
    </source>
</evidence>
<proteinExistence type="predicted"/>